<comment type="caution">
    <text evidence="5">The sequence shown here is derived from an EMBL/GenBank/DDBJ whole genome shotgun (WGS) entry which is preliminary data.</text>
</comment>
<dbReference type="InterPro" id="IPR024930">
    <property type="entry name" value="Skp_dom_sf"/>
</dbReference>
<dbReference type="EMBL" id="JBANFI010000001">
    <property type="protein sequence ID" value="MFK7159700.1"/>
    <property type="molecule type" value="Genomic_DNA"/>
</dbReference>
<dbReference type="Gene3D" id="3.30.910.20">
    <property type="entry name" value="Skp domain"/>
    <property type="match status" value="1"/>
</dbReference>
<dbReference type="Proteomes" id="UP001621714">
    <property type="component" value="Unassembled WGS sequence"/>
</dbReference>
<comment type="similarity">
    <text evidence="1">Belongs to the Skp family.</text>
</comment>
<reference evidence="5 6" key="1">
    <citation type="submission" date="2024-02" db="EMBL/GenBank/DDBJ databases">
        <title>Marinospirillum sp. MEB 164 isolated from Lonar lake sediment.</title>
        <authorList>
            <person name="Joshi A."/>
            <person name="Thite S."/>
        </authorList>
    </citation>
    <scope>NUCLEOTIDE SEQUENCE [LARGE SCALE GENOMIC DNA]</scope>
    <source>
        <strain evidence="5 6">MEB164</strain>
    </source>
</reference>
<evidence type="ECO:0000256" key="3">
    <source>
        <dbReference type="SAM" id="Coils"/>
    </source>
</evidence>
<keyword evidence="2 4" id="KW-0732">Signal</keyword>
<protein>
    <submittedName>
        <fullName evidence="5">OmpH family outer membrane protein</fullName>
    </submittedName>
</protein>
<evidence type="ECO:0000313" key="6">
    <source>
        <dbReference type="Proteomes" id="UP001621714"/>
    </source>
</evidence>
<evidence type="ECO:0000256" key="4">
    <source>
        <dbReference type="SAM" id="SignalP"/>
    </source>
</evidence>
<dbReference type="PANTHER" id="PTHR35089:SF1">
    <property type="entry name" value="CHAPERONE PROTEIN SKP"/>
    <property type="match status" value="1"/>
</dbReference>
<evidence type="ECO:0000256" key="2">
    <source>
        <dbReference type="ARBA" id="ARBA00022729"/>
    </source>
</evidence>
<gene>
    <name evidence="5" type="ORF">V6U78_01435</name>
</gene>
<evidence type="ECO:0000313" key="5">
    <source>
        <dbReference type="EMBL" id="MFK7159700.1"/>
    </source>
</evidence>
<name>A0ABW8PTY9_9GAMM</name>
<feature type="signal peptide" evidence="4">
    <location>
        <begin position="1"/>
        <end position="22"/>
    </location>
</feature>
<dbReference type="SUPFAM" id="SSF111384">
    <property type="entry name" value="OmpH-like"/>
    <property type="match status" value="1"/>
</dbReference>
<feature type="chain" id="PRO_5047346172" evidence="4">
    <location>
        <begin position="23"/>
        <end position="173"/>
    </location>
</feature>
<dbReference type="PANTHER" id="PTHR35089">
    <property type="entry name" value="CHAPERONE PROTEIN SKP"/>
    <property type="match status" value="1"/>
</dbReference>
<keyword evidence="3" id="KW-0175">Coiled coil</keyword>
<dbReference type="InterPro" id="IPR005632">
    <property type="entry name" value="Chaperone_Skp"/>
</dbReference>
<organism evidence="5 6">
    <name type="scientific">Marinospirillum alkalitolerans</name>
    <dbReference type="NCBI Taxonomy" id="3123374"/>
    <lineage>
        <taxon>Bacteria</taxon>
        <taxon>Pseudomonadati</taxon>
        <taxon>Pseudomonadota</taxon>
        <taxon>Gammaproteobacteria</taxon>
        <taxon>Oceanospirillales</taxon>
        <taxon>Oceanospirillaceae</taxon>
        <taxon>Marinospirillum</taxon>
    </lineage>
</organism>
<keyword evidence="6" id="KW-1185">Reference proteome</keyword>
<sequence length="173" mass="20022">MKRCSLLLILATSLVFSLTAAADQPARAQRIAVLDWQQALMSSQQARADLQAAEERLSNDQSRARQLREEANALQERMQRDGDIMSSDERRRLNQEIEQKAQEFQFLMSRLQRQQQEMQQEIVERHRPALEQAVNELIEEHQIDLLLDRQAVAFVRPQYDLTPAVAEKLNAAQ</sequence>
<dbReference type="Pfam" id="PF03938">
    <property type="entry name" value="OmpH"/>
    <property type="match status" value="1"/>
</dbReference>
<accession>A0ABW8PTY9</accession>
<dbReference type="RefSeq" id="WP_405336450.1">
    <property type="nucleotide sequence ID" value="NZ_JBANFI010000001.1"/>
</dbReference>
<dbReference type="SMART" id="SM00935">
    <property type="entry name" value="OmpH"/>
    <property type="match status" value="1"/>
</dbReference>
<evidence type="ECO:0000256" key="1">
    <source>
        <dbReference type="ARBA" id="ARBA00009091"/>
    </source>
</evidence>
<proteinExistence type="inferred from homology"/>
<feature type="coiled-coil region" evidence="3">
    <location>
        <begin position="43"/>
        <end position="121"/>
    </location>
</feature>